<evidence type="ECO:0000313" key="1">
    <source>
        <dbReference type="EMBL" id="GIN61749.1"/>
    </source>
</evidence>
<proteinExistence type="predicted"/>
<protein>
    <submittedName>
        <fullName evidence="1">Uncharacterized protein</fullName>
    </submittedName>
</protein>
<reference evidence="1" key="1">
    <citation type="submission" date="2021-03" db="EMBL/GenBank/DDBJ databases">
        <title>Antimicrobial resistance genes in bacteria isolated from Japanese honey, and their potential for conferring macrolide and lincosamide resistance in the American foulbrood pathogen Paenibacillus larvae.</title>
        <authorList>
            <person name="Okamoto M."/>
            <person name="Kumagai M."/>
            <person name="Kanamori H."/>
            <person name="Takamatsu D."/>
        </authorList>
    </citation>
    <scope>NUCLEOTIDE SEQUENCE</scope>
    <source>
        <strain evidence="1">J27TS8</strain>
    </source>
</reference>
<dbReference type="Proteomes" id="UP000682111">
    <property type="component" value="Unassembled WGS sequence"/>
</dbReference>
<name>A0A919WH91_9BACI</name>
<gene>
    <name evidence="1" type="ORF">J27TS8_17420</name>
</gene>
<evidence type="ECO:0000313" key="2">
    <source>
        <dbReference type="Proteomes" id="UP000682111"/>
    </source>
</evidence>
<dbReference type="EMBL" id="BORC01000002">
    <property type="protein sequence ID" value="GIN61749.1"/>
    <property type="molecule type" value="Genomic_DNA"/>
</dbReference>
<organism evidence="1 2">
    <name type="scientific">Robertmurraya siralis</name>
    <dbReference type="NCBI Taxonomy" id="77777"/>
    <lineage>
        <taxon>Bacteria</taxon>
        <taxon>Bacillati</taxon>
        <taxon>Bacillota</taxon>
        <taxon>Bacilli</taxon>
        <taxon>Bacillales</taxon>
        <taxon>Bacillaceae</taxon>
        <taxon>Robertmurraya</taxon>
    </lineage>
</organism>
<sequence length="43" mass="5097">MSECKLDHTIEDVRNKYEAQSTYLPKEFAPLFVQFFNEDLSVI</sequence>
<keyword evidence="2" id="KW-1185">Reference proteome</keyword>
<accession>A0A919WH91</accession>
<comment type="caution">
    <text evidence="1">The sequence shown here is derived from an EMBL/GenBank/DDBJ whole genome shotgun (WGS) entry which is preliminary data.</text>
</comment>
<dbReference type="AlphaFoldDB" id="A0A919WH91"/>